<dbReference type="InterPro" id="IPR013087">
    <property type="entry name" value="Znf_C2H2_type"/>
</dbReference>
<evidence type="ECO:0000256" key="1">
    <source>
        <dbReference type="PROSITE-ProRule" id="PRU00042"/>
    </source>
</evidence>
<feature type="domain" description="C2H2-type" evidence="2">
    <location>
        <begin position="38"/>
        <end position="67"/>
    </location>
</feature>
<reference evidence="3 4" key="1">
    <citation type="submission" date="2015-09" db="EMBL/GenBank/DDBJ databases">
        <title>Trachymyrmex cornetzi WGS genome.</title>
        <authorList>
            <person name="Nygaard S."/>
            <person name="Hu H."/>
            <person name="Boomsma J."/>
            <person name="Zhang G."/>
        </authorList>
    </citation>
    <scope>NUCLEOTIDE SEQUENCE [LARGE SCALE GENOMIC DNA]</scope>
    <source>
        <strain evidence="3">Tcor2-1</strain>
        <tissue evidence="3">Whole body</tissue>
    </source>
</reference>
<proteinExistence type="predicted"/>
<dbReference type="InterPro" id="IPR036236">
    <property type="entry name" value="Znf_C2H2_sf"/>
</dbReference>
<evidence type="ECO:0000313" key="3">
    <source>
        <dbReference type="EMBL" id="KYN09260.1"/>
    </source>
</evidence>
<keyword evidence="1" id="KW-0862">Zinc</keyword>
<name>A0A151IRD4_9HYME</name>
<keyword evidence="1" id="KW-0863">Zinc-finger</keyword>
<evidence type="ECO:0000259" key="2">
    <source>
        <dbReference type="PROSITE" id="PS50157"/>
    </source>
</evidence>
<dbReference type="EMBL" id="KQ981131">
    <property type="protein sequence ID" value="KYN09260.1"/>
    <property type="molecule type" value="Genomic_DNA"/>
</dbReference>
<protein>
    <recommendedName>
        <fullName evidence="2">C2H2-type domain-containing protein</fullName>
    </recommendedName>
</protein>
<dbReference type="PROSITE" id="PS00028">
    <property type="entry name" value="ZINC_FINGER_C2H2_1"/>
    <property type="match status" value="1"/>
</dbReference>
<dbReference type="AlphaFoldDB" id="A0A151IRD4"/>
<dbReference type="PROSITE" id="PS50157">
    <property type="entry name" value="ZINC_FINGER_C2H2_2"/>
    <property type="match status" value="1"/>
</dbReference>
<dbReference type="Proteomes" id="UP000078492">
    <property type="component" value="Unassembled WGS sequence"/>
</dbReference>
<sequence>MKCVDSKQAKRRKFSHDWLENEKCKSWIKKVPNDDSLYFCIPCNKTFSCSSGVFKHAESKAHRSNMVNNCSDEVNIIEKEPRERKFCHSDVFFVVQRFGGFDEEILKEEKCDWIIFFTHTFMRLCKFVWGGTQLDTVQLDMSHSQCLRLQSS</sequence>
<evidence type="ECO:0000313" key="4">
    <source>
        <dbReference type="Proteomes" id="UP000078492"/>
    </source>
</evidence>
<dbReference type="GO" id="GO:0008270">
    <property type="term" value="F:zinc ion binding"/>
    <property type="evidence" value="ECO:0007669"/>
    <property type="project" value="UniProtKB-KW"/>
</dbReference>
<keyword evidence="4" id="KW-1185">Reference proteome</keyword>
<gene>
    <name evidence="3" type="ORF">ALC57_18624</name>
</gene>
<organism evidence="3 4">
    <name type="scientific">Trachymyrmex cornetzi</name>
    <dbReference type="NCBI Taxonomy" id="471704"/>
    <lineage>
        <taxon>Eukaryota</taxon>
        <taxon>Metazoa</taxon>
        <taxon>Ecdysozoa</taxon>
        <taxon>Arthropoda</taxon>
        <taxon>Hexapoda</taxon>
        <taxon>Insecta</taxon>
        <taxon>Pterygota</taxon>
        <taxon>Neoptera</taxon>
        <taxon>Endopterygota</taxon>
        <taxon>Hymenoptera</taxon>
        <taxon>Apocrita</taxon>
        <taxon>Aculeata</taxon>
        <taxon>Formicoidea</taxon>
        <taxon>Formicidae</taxon>
        <taxon>Myrmicinae</taxon>
        <taxon>Trachymyrmex</taxon>
    </lineage>
</organism>
<accession>A0A151IRD4</accession>
<dbReference type="SUPFAM" id="SSF57667">
    <property type="entry name" value="beta-beta-alpha zinc fingers"/>
    <property type="match status" value="1"/>
</dbReference>
<keyword evidence="1" id="KW-0479">Metal-binding</keyword>